<evidence type="ECO:0000313" key="3">
    <source>
        <dbReference type="EMBL" id="KUM47537.1"/>
    </source>
</evidence>
<feature type="region of interest" description="Disordered" evidence="1">
    <location>
        <begin position="54"/>
        <end position="74"/>
    </location>
</feature>
<geneLocation type="mitochondrion" evidence="3"/>
<gene>
    <name evidence="3" type="ORF">ABT39_MTgene5723</name>
</gene>
<sequence length="74" mass="7711">MLGQFLLVLFTMPLMQGLKPITLRLLAINLEGMLLDKDLKGMLPPAFPAPRTSSLSVAGGSAYGSCSTTAASVS</sequence>
<keyword evidence="2" id="KW-0732">Signal</keyword>
<name>A0A101LYB6_PICGL</name>
<evidence type="ECO:0000256" key="2">
    <source>
        <dbReference type="SAM" id="SignalP"/>
    </source>
</evidence>
<dbReference type="EMBL" id="LKAM01000007">
    <property type="protein sequence ID" value="KUM47537.1"/>
    <property type="molecule type" value="Genomic_DNA"/>
</dbReference>
<feature type="chain" id="PRO_5007100166" evidence="2">
    <location>
        <begin position="18"/>
        <end position="74"/>
    </location>
</feature>
<keyword evidence="3" id="KW-0496">Mitochondrion</keyword>
<protein>
    <submittedName>
        <fullName evidence="3">Uncharacterized protein</fullName>
    </submittedName>
</protein>
<accession>A0A101LYB6</accession>
<evidence type="ECO:0000256" key="1">
    <source>
        <dbReference type="SAM" id="MobiDB-lite"/>
    </source>
</evidence>
<feature type="signal peptide" evidence="2">
    <location>
        <begin position="1"/>
        <end position="17"/>
    </location>
</feature>
<organism evidence="3">
    <name type="scientific">Picea glauca</name>
    <name type="common">White spruce</name>
    <name type="synonym">Pinus glauca</name>
    <dbReference type="NCBI Taxonomy" id="3330"/>
    <lineage>
        <taxon>Eukaryota</taxon>
        <taxon>Viridiplantae</taxon>
        <taxon>Streptophyta</taxon>
        <taxon>Embryophyta</taxon>
        <taxon>Tracheophyta</taxon>
        <taxon>Spermatophyta</taxon>
        <taxon>Pinopsida</taxon>
        <taxon>Pinidae</taxon>
        <taxon>Conifers I</taxon>
        <taxon>Pinales</taxon>
        <taxon>Pinaceae</taxon>
        <taxon>Picea</taxon>
    </lineage>
</organism>
<proteinExistence type="predicted"/>
<feature type="compositionally biased region" description="Polar residues" evidence="1">
    <location>
        <begin position="64"/>
        <end position="74"/>
    </location>
</feature>
<reference evidence="3" key="1">
    <citation type="journal article" date="2015" name="Genome Biol. Evol.">
        <title>Organellar Genomes of White Spruce (Picea glauca): Assembly and Annotation.</title>
        <authorList>
            <person name="Jackman S.D."/>
            <person name="Warren R.L."/>
            <person name="Gibb E.A."/>
            <person name="Vandervalk B.P."/>
            <person name="Mohamadi H."/>
            <person name="Chu J."/>
            <person name="Raymond A."/>
            <person name="Pleasance S."/>
            <person name="Coope R."/>
            <person name="Wildung M.R."/>
            <person name="Ritland C.E."/>
            <person name="Bousquet J."/>
            <person name="Jones S.J."/>
            <person name="Bohlmann J."/>
            <person name="Birol I."/>
        </authorList>
    </citation>
    <scope>NUCLEOTIDE SEQUENCE [LARGE SCALE GENOMIC DNA]</scope>
    <source>
        <tissue evidence="3">Flushing bud</tissue>
    </source>
</reference>
<dbReference type="AlphaFoldDB" id="A0A101LYB6"/>
<comment type="caution">
    <text evidence="3">The sequence shown here is derived from an EMBL/GenBank/DDBJ whole genome shotgun (WGS) entry which is preliminary data.</text>
</comment>